<feature type="domain" description="Mandelate racemase/muconate lactonizing enzyme C-terminal" evidence="8">
    <location>
        <begin position="141"/>
        <end position="237"/>
    </location>
</feature>
<dbReference type="InterPro" id="IPR034603">
    <property type="entry name" value="Dipeptide_epimerase"/>
</dbReference>
<evidence type="ECO:0000256" key="3">
    <source>
        <dbReference type="ARBA" id="ARBA00022842"/>
    </source>
</evidence>
<dbReference type="PANTHER" id="PTHR48073">
    <property type="entry name" value="O-SUCCINYLBENZOATE SYNTHASE-RELATED"/>
    <property type="match status" value="1"/>
</dbReference>
<comment type="caution">
    <text evidence="9">The sequence shown here is derived from an EMBL/GenBank/DDBJ whole genome shotgun (WGS) entry which is preliminary data.</text>
</comment>
<dbReference type="InterPro" id="IPR013342">
    <property type="entry name" value="Mandelate_racemase_C"/>
</dbReference>
<dbReference type="GO" id="GO:0016855">
    <property type="term" value="F:racemase and epimerase activity, acting on amino acids and derivatives"/>
    <property type="evidence" value="ECO:0007669"/>
    <property type="project" value="UniProtKB-UniRule"/>
</dbReference>
<keyword evidence="4 7" id="KW-0413">Isomerase</keyword>
<reference evidence="9 10" key="1">
    <citation type="submission" date="2017-07" db="EMBL/GenBank/DDBJ databases">
        <title>Recovery of genomes from metagenomes via a dereplication, aggregation, and scoring strategy.</title>
        <authorList>
            <person name="Sieber C.M."/>
            <person name="Probst A.J."/>
            <person name="Sharrar A."/>
            <person name="Thomas B.C."/>
            <person name="Hess M."/>
            <person name="Tringe S.G."/>
            <person name="Banfield J.F."/>
        </authorList>
    </citation>
    <scope>NUCLEOTIDE SEQUENCE [LARGE SCALE GENOMIC DNA]</scope>
    <source>
        <strain evidence="9">JGI_Cruoil_03_44_89</strain>
    </source>
</reference>
<dbReference type="AlphaFoldDB" id="A0A235BYN5"/>
<evidence type="ECO:0000313" key="10">
    <source>
        <dbReference type="Proteomes" id="UP000215215"/>
    </source>
</evidence>
<dbReference type="EC" id="5.1.1.-" evidence="7"/>
<dbReference type="Proteomes" id="UP000215215">
    <property type="component" value="Unassembled WGS sequence"/>
</dbReference>
<dbReference type="EMBL" id="NOZQ01000024">
    <property type="protein sequence ID" value="OYD17316.1"/>
    <property type="molecule type" value="Genomic_DNA"/>
</dbReference>
<evidence type="ECO:0000256" key="5">
    <source>
        <dbReference type="PIRSR" id="PIRSR634603-1"/>
    </source>
</evidence>
<feature type="binding site" evidence="6">
    <location>
        <position position="216"/>
    </location>
    <ligand>
        <name>Mg(2+)</name>
        <dbReference type="ChEBI" id="CHEBI:18420"/>
    </ligand>
</feature>
<evidence type="ECO:0000256" key="4">
    <source>
        <dbReference type="ARBA" id="ARBA00023235"/>
    </source>
</evidence>
<dbReference type="SMART" id="SM00922">
    <property type="entry name" value="MR_MLE"/>
    <property type="match status" value="1"/>
</dbReference>
<feature type="binding site" evidence="6">
    <location>
        <position position="241"/>
    </location>
    <ligand>
        <name>Mg(2+)</name>
        <dbReference type="ChEBI" id="CHEBI:18420"/>
    </ligand>
</feature>
<accession>A0A235BYN5</accession>
<proteinExistence type="inferred from homology"/>
<dbReference type="SUPFAM" id="SSF54826">
    <property type="entry name" value="Enolase N-terminal domain-like"/>
    <property type="match status" value="1"/>
</dbReference>
<name>A0A235BYN5_UNCW3</name>
<keyword evidence="3 6" id="KW-0460">Magnesium</keyword>
<dbReference type="Pfam" id="PF13378">
    <property type="entry name" value="MR_MLE_C"/>
    <property type="match status" value="1"/>
</dbReference>
<dbReference type="InterPro" id="IPR013341">
    <property type="entry name" value="Mandelate_racemase_N_dom"/>
</dbReference>
<evidence type="ECO:0000256" key="1">
    <source>
        <dbReference type="ARBA" id="ARBA00008031"/>
    </source>
</evidence>
<dbReference type="SFLD" id="SFLDS00001">
    <property type="entry name" value="Enolase"/>
    <property type="match status" value="1"/>
</dbReference>
<comment type="similarity">
    <text evidence="1 7">Belongs to the mandelate racemase/muconate lactonizing enzyme family.</text>
</comment>
<organism evidence="9 10">
    <name type="scientific">candidate division WOR-3 bacterium JGI_Cruoil_03_44_89</name>
    <dbReference type="NCBI Taxonomy" id="1973748"/>
    <lineage>
        <taxon>Bacteria</taxon>
        <taxon>Bacteria division WOR-3</taxon>
    </lineage>
</organism>
<dbReference type="SFLD" id="SFLDF00009">
    <property type="entry name" value="o-succinylbenzoate_synthase"/>
    <property type="match status" value="1"/>
</dbReference>
<evidence type="ECO:0000256" key="7">
    <source>
        <dbReference type="RuleBase" id="RU366006"/>
    </source>
</evidence>
<dbReference type="SFLD" id="SFLDG00180">
    <property type="entry name" value="muconate_cycloisomerase"/>
    <property type="match status" value="1"/>
</dbReference>
<dbReference type="GO" id="GO:0046872">
    <property type="term" value="F:metal ion binding"/>
    <property type="evidence" value="ECO:0007669"/>
    <property type="project" value="UniProtKB-KW"/>
</dbReference>
<dbReference type="InterPro" id="IPR029065">
    <property type="entry name" value="Enolase_C-like"/>
</dbReference>
<dbReference type="PROSITE" id="PS00909">
    <property type="entry name" value="MR_MLE_2"/>
    <property type="match status" value="1"/>
</dbReference>
<evidence type="ECO:0000256" key="6">
    <source>
        <dbReference type="PIRSR" id="PIRSR634603-3"/>
    </source>
</evidence>
<feature type="binding site" evidence="6">
    <location>
        <position position="190"/>
    </location>
    <ligand>
        <name>Mg(2+)</name>
        <dbReference type="ChEBI" id="CHEBI:18420"/>
    </ligand>
</feature>
<dbReference type="CDD" id="cd03319">
    <property type="entry name" value="L-Ala-DL-Glu_epimerase"/>
    <property type="match status" value="1"/>
</dbReference>
<feature type="active site" description="Proton acceptor; specific for (R)-substrate epimerization" evidence="5">
    <location>
        <position position="162"/>
    </location>
</feature>
<feature type="active site" description="Proton acceptor; specific for (S)-substrate epimerization" evidence="5">
    <location>
        <position position="265"/>
    </location>
</feature>
<protein>
    <recommendedName>
        <fullName evidence="7">Dipeptide epimerase</fullName>
        <ecNumber evidence="7">5.1.1.-</ecNumber>
    </recommendedName>
</protein>
<dbReference type="GO" id="GO:0009063">
    <property type="term" value="P:amino acid catabolic process"/>
    <property type="evidence" value="ECO:0007669"/>
    <property type="project" value="InterPro"/>
</dbReference>
<sequence length="360" mass="39284">MEIIGIKAIPINIPLKQPFKLAYGTHLEYRGVILVIKTDSEIYGIGEASPSPKITGETQDTAIDVMEDKIKPLLIGKNPLNIEKITDELDSEFSGNTSAKCAVDIALWDILGKVSRLPLKDLLGGGGDSIETSITIGIKPIDNTIKEADELVENGAKILKIKIGLNPKEDVDKIKELRNTIGYTPTIRVDANQGYTVKEAIWVGRKLEPCDIEFIEQPVKFYDYRGMKCVRDTIDIPVMADESIHSLQDTIRAIREDICDLINIKLMKSGGIKNAIKIAAAAGGAGIKCMLGCMSETKIAITAGTHLAIATENIRYADLDGHLELEKEIVDGGVITERGENRISEKEGLGLTLKSCIETE</sequence>
<dbReference type="Gene3D" id="3.20.20.120">
    <property type="entry name" value="Enolase-like C-terminal domain"/>
    <property type="match status" value="1"/>
</dbReference>
<evidence type="ECO:0000259" key="8">
    <source>
        <dbReference type="SMART" id="SM00922"/>
    </source>
</evidence>
<evidence type="ECO:0000256" key="2">
    <source>
        <dbReference type="ARBA" id="ARBA00022723"/>
    </source>
</evidence>
<dbReference type="InterPro" id="IPR036849">
    <property type="entry name" value="Enolase-like_C_sf"/>
</dbReference>
<dbReference type="PANTHER" id="PTHR48073:SF2">
    <property type="entry name" value="O-SUCCINYLBENZOATE SYNTHASE"/>
    <property type="match status" value="1"/>
</dbReference>
<keyword evidence="2 6" id="KW-0479">Metal-binding</keyword>
<dbReference type="Gene3D" id="3.30.390.10">
    <property type="entry name" value="Enolase-like, N-terminal domain"/>
    <property type="match status" value="1"/>
</dbReference>
<dbReference type="Pfam" id="PF02746">
    <property type="entry name" value="MR_MLE_N"/>
    <property type="match status" value="1"/>
</dbReference>
<comment type="cofactor">
    <cofactor evidence="6 7">
        <name>Mg(2+)</name>
        <dbReference type="ChEBI" id="CHEBI:18420"/>
    </cofactor>
    <text evidence="6 7">Binds 1 Mg(2+) ion per subunit.</text>
</comment>
<dbReference type="FunFam" id="3.30.390.10:FF:000009">
    <property type="entry name" value="Hydrophobic dipeptide epimerase"/>
    <property type="match status" value="1"/>
</dbReference>
<dbReference type="InterPro" id="IPR029017">
    <property type="entry name" value="Enolase-like_N"/>
</dbReference>
<dbReference type="SUPFAM" id="SSF51604">
    <property type="entry name" value="Enolase C-terminal domain-like"/>
    <property type="match status" value="1"/>
</dbReference>
<dbReference type="InterPro" id="IPR018110">
    <property type="entry name" value="Mandel_Rmase/mucon_lact_enz_CS"/>
</dbReference>
<gene>
    <name evidence="9" type="ORF">CH333_01215</name>
</gene>
<dbReference type="PROSITE" id="PS00908">
    <property type="entry name" value="MR_MLE_1"/>
    <property type="match status" value="1"/>
</dbReference>
<evidence type="ECO:0000313" key="9">
    <source>
        <dbReference type="EMBL" id="OYD17316.1"/>
    </source>
</evidence>